<protein>
    <submittedName>
        <fullName evidence="1">Uncharacterized protein</fullName>
    </submittedName>
</protein>
<gene>
    <name evidence="1" type="ORF">PPRIM_AZ9-3.1.T1000018</name>
</gene>
<name>A0A8S1P2G3_PARPR</name>
<comment type="caution">
    <text evidence="1">The sequence shown here is derived from an EMBL/GenBank/DDBJ whole genome shotgun (WGS) entry which is preliminary data.</text>
</comment>
<dbReference type="Proteomes" id="UP000688137">
    <property type="component" value="Unassembled WGS sequence"/>
</dbReference>
<reference evidence="1" key="1">
    <citation type="submission" date="2021-01" db="EMBL/GenBank/DDBJ databases">
        <authorList>
            <consortium name="Genoscope - CEA"/>
            <person name="William W."/>
        </authorList>
    </citation>
    <scope>NUCLEOTIDE SEQUENCE</scope>
</reference>
<dbReference type="EMBL" id="CAJJDM010000103">
    <property type="protein sequence ID" value="CAD8095954.1"/>
    <property type="molecule type" value="Genomic_DNA"/>
</dbReference>
<evidence type="ECO:0000313" key="1">
    <source>
        <dbReference type="EMBL" id="CAD8095954.1"/>
    </source>
</evidence>
<evidence type="ECO:0000313" key="2">
    <source>
        <dbReference type="Proteomes" id="UP000688137"/>
    </source>
</evidence>
<accession>A0A8S1P2G3</accession>
<proteinExistence type="predicted"/>
<organism evidence="1 2">
    <name type="scientific">Paramecium primaurelia</name>
    <dbReference type="NCBI Taxonomy" id="5886"/>
    <lineage>
        <taxon>Eukaryota</taxon>
        <taxon>Sar</taxon>
        <taxon>Alveolata</taxon>
        <taxon>Ciliophora</taxon>
        <taxon>Intramacronucleata</taxon>
        <taxon>Oligohymenophorea</taxon>
        <taxon>Peniculida</taxon>
        <taxon>Parameciidae</taxon>
        <taxon>Paramecium</taxon>
    </lineage>
</organism>
<sequence length="46" mass="5435">MKQFLVTSRERLKAWQMKGQKGKKKSAFWVLLDQKIILLISQLKGM</sequence>
<dbReference type="AlphaFoldDB" id="A0A8S1P2G3"/>
<keyword evidence="2" id="KW-1185">Reference proteome</keyword>